<evidence type="ECO:0000313" key="2">
    <source>
        <dbReference type="EMBL" id="KUM49753.1"/>
    </source>
</evidence>
<gene>
    <name evidence="2" type="ORF">ABT39_MTgene2980</name>
</gene>
<proteinExistence type="predicted"/>
<keyword evidence="1" id="KW-0732">Signal</keyword>
<dbReference type="AlphaFoldDB" id="A0A101M2J5"/>
<evidence type="ECO:0000256" key="1">
    <source>
        <dbReference type="SAM" id="SignalP"/>
    </source>
</evidence>
<evidence type="ECO:0008006" key="3">
    <source>
        <dbReference type="Google" id="ProtNLM"/>
    </source>
</evidence>
<geneLocation type="mitochondrion" evidence="2"/>
<accession>A0A101M2J5</accession>
<reference evidence="2" key="1">
    <citation type="journal article" date="2015" name="Genome Biol. Evol.">
        <title>Organellar Genomes of White Spruce (Picea glauca): Assembly and Annotation.</title>
        <authorList>
            <person name="Jackman S.D."/>
            <person name="Warren R.L."/>
            <person name="Gibb E.A."/>
            <person name="Vandervalk B.P."/>
            <person name="Mohamadi H."/>
            <person name="Chu J."/>
            <person name="Raymond A."/>
            <person name="Pleasance S."/>
            <person name="Coope R."/>
            <person name="Wildung M.R."/>
            <person name="Ritland C.E."/>
            <person name="Bousquet J."/>
            <person name="Jones S.J."/>
            <person name="Bohlmann J."/>
            <person name="Birol I."/>
        </authorList>
    </citation>
    <scope>NUCLEOTIDE SEQUENCE [LARGE SCALE GENOMIC DNA]</scope>
    <source>
        <tissue evidence="2">Flushing bud</tissue>
    </source>
</reference>
<keyword evidence="2" id="KW-0496">Mitochondrion</keyword>
<feature type="signal peptide" evidence="1">
    <location>
        <begin position="1"/>
        <end position="18"/>
    </location>
</feature>
<dbReference type="EMBL" id="LKAM01000002">
    <property type="protein sequence ID" value="KUM49753.1"/>
    <property type="molecule type" value="Genomic_DNA"/>
</dbReference>
<organism evidence="2">
    <name type="scientific">Picea glauca</name>
    <name type="common">White spruce</name>
    <name type="synonym">Pinus glauca</name>
    <dbReference type="NCBI Taxonomy" id="3330"/>
    <lineage>
        <taxon>Eukaryota</taxon>
        <taxon>Viridiplantae</taxon>
        <taxon>Streptophyta</taxon>
        <taxon>Embryophyta</taxon>
        <taxon>Tracheophyta</taxon>
        <taxon>Spermatophyta</taxon>
        <taxon>Pinopsida</taxon>
        <taxon>Pinidae</taxon>
        <taxon>Conifers I</taxon>
        <taxon>Pinales</taxon>
        <taxon>Pinaceae</taxon>
        <taxon>Picea</taxon>
    </lineage>
</organism>
<feature type="chain" id="PRO_5007100226" description="Secreted protein" evidence="1">
    <location>
        <begin position="19"/>
        <end position="84"/>
    </location>
</feature>
<protein>
    <recommendedName>
        <fullName evidence="3">Secreted protein</fullName>
    </recommendedName>
</protein>
<name>A0A101M2J5_PICGL</name>
<sequence>MQLCQFTLCIFLCSRVCPVIRPLPLPRLYRFLLLPTPFPSLISNCNYNSPTPLLPTPITINIELNMHRGILILSPHSGPLLLIV</sequence>
<comment type="caution">
    <text evidence="2">The sequence shown here is derived from an EMBL/GenBank/DDBJ whole genome shotgun (WGS) entry which is preliminary data.</text>
</comment>